<evidence type="ECO:0000313" key="2">
    <source>
        <dbReference type="EMBL" id="KAK8766307.1"/>
    </source>
</evidence>
<proteinExistence type="predicted"/>
<dbReference type="Proteomes" id="UP001321473">
    <property type="component" value="Unassembled WGS sequence"/>
</dbReference>
<organism evidence="2 3">
    <name type="scientific">Amblyomma americanum</name>
    <name type="common">Lone star tick</name>
    <dbReference type="NCBI Taxonomy" id="6943"/>
    <lineage>
        <taxon>Eukaryota</taxon>
        <taxon>Metazoa</taxon>
        <taxon>Ecdysozoa</taxon>
        <taxon>Arthropoda</taxon>
        <taxon>Chelicerata</taxon>
        <taxon>Arachnida</taxon>
        <taxon>Acari</taxon>
        <taxon>Parasitiformes</taxon>
        <taxon>Ixodida</taxon>
        <taxon>Ixodoidea</taxon>
        <taxon>Ixodidae</taxon>
        <taxon>Amblyomminae</taxon>
        <taxon>Amblyomma</taxon>
    </lineage>
</organism>
<gene>
    <name evidence="2" type="ORF">V5799_006913</name>
</gene>
<evidence type="ECO:0000256" key="1">
    <source>
        <dbReference type="SAM" id="MobiDB-lite"/>
    </source>
</evidence>
<keyword evidence="3" id="KW-1185">Reference proteome</keyword>
<dbReference type="EMBL" id="JARKHS020026462">
    <property type="protein sequence ID" value="KAK8766307.1"/>
    <property type="molecule type" value="Genomic_DNA"/>
</dbReference>
<name>A0AAQ4DV17_AMBAM</name>
<comment type="caution">
    <text evidence="2">The sequence shown here is derived from an EMBL/GenBank/DDBJ whole genome shotgun (WGS) entry which is preliminary data.</text>
</comment>
<protein>
    <submittedName>
        <fullName evidence="2">Uncharacterized protein</fullName>
    </submittedName>
</protein>
<reference evidence="2 3" key="1">
    <citation type="journal article" date="2023" name="Arcadia Sci">
        <title>De novo assembly of a long-read Amblyomma americanum tick genome.</title>
        <authorList>
            <person name="Chou S."/>
            <person name="Poskanzer K.E."/>
            <person name="Rollins M."/>
            <person name="Thuy-Boun P.S."/>
        </authorList>
    </citation>
    <scope>NUCLEOTIDE SEQUENCE [LARGE SCALE GENOMIC DNA]</scope>
    <source>
        <strain evidence="2">F_SG_1</strain>
        <tissue evidence="2">Salivary glands</tissue>
    </source>
</reference>
<feature type="region of interest" description="Disordered" evidence="1">
    <location>
        <begin position="92"/>
        <end position="128"/>
    </location>
</feature>
<feature type="compositionally biased region" description="Basic and acidic residues" evidence="1">
    <location>
        <begin position="113"/>
        <end position="128"/>
    </location>
</feature>
<dbReference type="AlphaFoldDB" id="A0AAQ4DV17"/>
<evidence type="ECO:0000313" key="3">
    <source>
        <dbReference type="Proteomes" id="UP001321473"/>
    </source>
</evidence>
<sequence>MNALPEQSLVEEQGTSDASGALLSPTAFSVPRWPHHVDSNTTTSPADSVLMAASDKECPSHQAANLMLRASAASCEPLGTCSKIQETKFKASTSTRSHEPSLILLQQVSPRKKVADRTMPRKAPPEKE</sequence>
<feature type="region of interest" description="Disordered" evidence="1">
    <location>
        <begin position="1"/>
        <end position="23"/>
    </location>
</feature>
<accession>A0AAQ4DV17</accession>